<feature type="coiled-coil region" evidence="1">
    <location>
        <begin position="61"/>
        <end position="130"/>
    </location>
</feature>
<evidence type="ECO:0000313" key="2">
    <source>
        <dbReference type="EMBL" id="SCU67873.1"/>
    </source>
</evidence>
<comment type="caution">
    <text evidence="2">The sequence shown here is derived from an EMBL/GenBank/DDBJ whole genome shotgun (WGS) entry which is preliminary data.</text>
</comment>
<organism evidence="2 3">
    <name type="scientific">Trypanosoma equiperdum</name>
    <dbReference type="NCBI Taxonomy" id="5694"/>
    <lineage>
        <taxon>Eukaryota</taxon>
        <taxon>Discoba</taxon>
        <taxon>Euglenozoa</taxon>
        <taxon>Kinetoplastea</taxon>
        <taxon>Metakinetoplastina</taxon>
        <taxon>Trypanosomatida</taxon>
        <taxon>Trypanosomatidae</taxon>
        <taxon>Trypanosoma</taxon>
    </lineage>
</organism>
<dbReference type="GeneID" id="92379503"/>
<evidence type="ECO:0000313" key="3">
    <source>
        <dbReference type="Proteomes" id="UP000195570"/>
    </source>
</evidence>
<name>A0A1G4I7W0_TRYEQ</name>
<proteinExistence type="predicted"/>
<keyword evidence="3" id="KW-1185">Reference proteome</keyword>
<keyword evidence="1" id="KW-0175">Coiled coil</keyword>
<accession>A0A1G4I7W0</accession>
<protein>
    <submittedName>
        <fullName evidence="2">Uncharacterized protein</fullName>
    </submittedName>
</protein>
<dbReference type="EMBL" id="CZPT02000825">
    <property type="protein sequence ID" value="SCU67873.1"/>
    <property type="molecule type" value="Genomic_DNA"/>
</dbReference>
<dbReference type="Proteomes" id="UP000195570">
    <property type="component" value="Unassembled WGS sequence"/>
</dbReference>
<evidence type="ECO:0000256" key="1">
    <source>
        <dbReference type="SAM" id="Coils"/>
    </source>
</evidence>
<dbReference type="RefSeq" id="XP_067079137.1">
    <property type="nucleotide sequence ID" value="XM_067223036.1"/>
</dbReference>
<dbReference type="VEuPathDB" id="TriTrypDB:TEOVI_000556300"/>
<gene>
    <name evidence="2" type="ORF">TEOVI_000556300</name>
</gene>
<reference evidence="2" key="1">
    <citation type="submission" date="2016-09" db="EMBL/GenBank/DDBJ databases">
        <authorList>
            <person name="Hebert L."/>
            <person name="Moumen B."/>
        </authorList>
    </citation>
    <scope>NUCLEOTIDE SEQUENCE [LARGE SCALE GENOMIC DNA]</scope>
    <source>
        <strain evidence="2">OVI</strain>
    </source>
</reference>
<sequence length="147" mass="17389">MKAEIEATKGERERLRQLQKDQLFHLRRGTHVKDQLLTTTKERDIREARVADMESKLVQQRYALNNEMKELNGDIEGLKRLLTDQKHASRETLETLKKQHVAVDSSRGELSEAREKYERENSELMLLKHDLQTVLHYIRVRAREADK</sequence>
<dbReference type="AlphaFoldDB" id="A0A1G4I7W0"/>